<dbReference type="EMBL" id="AGSI01000001">
    <property type="protein sequence ID" value="EIE27576.1"/>
    <property type="molecule type" value="Genomic_DNA"/>
</dbReference>
<proteinExistence type="inferred from homology"/>
<dbReference type="AlphaFoldDB" id="I0ZAA7"/>
<sequence>MAISRFFKDVLIDDQDRSWTTLAKAVVAEYAVTTMFLFFTIGTVSSNCHTLDNASRSGADKSLDSAGFGTCFLGTSNVLNIAIAFGFSIFVLVYCAASFSGGHINPAVTFGMFVARKISVLRAVLYMVAQCLGACTGAGLVRAIDDDGWRAAGGGANALSPGFGEAAGWGLETILTMALVFTVFAATDSERATDTAHLPVLAPFAIGMVVFLCHLVAIPLDGCSINPARSFGAAAVSGSWDNQWVFWVGPLSGAVLAAAIYELIFRTKAHKAVAHPSEFDVERGVKLPEVSAQLPAFSGVEGLRETRNGQGST</sequence>
<dbReference type="Proteomes" id="UP000007264">
    <property type="component" value="Unassembled WGS sequence"/>
</dbReference>
<dbReference type="RefSeq" id="XP_005652120.1">
    <property type="nucleotide sequence ID" value="XM_005652063.1"/>
</dbReference>
<dbReference type="KEGG" id="csl:COCSUDRAFT_55575"/>
<evidence type="ECO:0000256" key="6">
    <source>
        <dbReference type="RuleBase" id="RU000477"/>
    </source>
</evidence>
<dbReference type="Pfam" id="PF00230">
    <property type="entry name" value="MIP"/>
    <property type="match status" value="1"/>
</dbReference>
<dbReference type="NCBIfam" id="TIGR00861">
    <property type="entry name" value="MIP"/>
    <property type="match status" value="1"/>
</dbReference>
<accession>I0ZAA7</accession>
<evidence type="ECO:0000313" key="9">
    <source>
        <dbReference type="Proteomes" id="UP000007264"/>
    </source>
</evidence>
<dbReference type="InterPro" id="IPR022357">
    <property type="entry name" value="MIP_CS"/>
</dbReference>
<dbReference type="InterPro" id="IPR000425">
    <property type="entry name" value="MIP"/>
</dbReference>
<dbReference type="InterPro" id="IPR034294">
    <property type="entry name" value="Aquaporin_transptr"/>
</dbReference>
<keyword evidence="9" id="KW-1185">Reference proteome</keyword>
<comment type="similarity">
    <text evidence="6">Belongs to the MIP/aquaporin (TC 1.A.8) family.</text>
</comment>
<feature type="transmembrane region" description="Helical" evidence="7">
    <location>
        <begin position="120"/>
        <end position="141"/>
    </location>
</feature>
<dbReference type="PROSITE" id="PS00221">
    <property type="entry name" value="MIP"/>
    <property type="match status" value="1"/>
</dbReference>
<name>I0ZAA7_COCSC</name>
<dbReference type="GO" id="GO:0016020">
    <property type="term" value="C:membrane"/>
    <property type="evidence" value="ECO:0007669"/>
    <property type="project" value="UniProtKB-SubCell"/>
</dbReference>
<evidence type="ECO:0000256" key="2">
    <source>
        <dbReference type="ARBA" id="ARBA00022448"/>
    </source>
</evidence>
<dbReference type="PRINTS" id="PR00783">
    <property type="entry name" value="MINTRINSICP"/>
</dbReference>
<dbReference type="CDD" id="cd00333">
    <property type="entry name" value="MIP"/>
    <property type="match status" value="1"/>
</dbReference>
<feature type="transmembrane region" description="Helical" evidence="7">
    <location>
        <begin position="78"/>
        <end position="99"/>
    </location>
</feature>
<protein>
    <submittedName>
        <fullName evidence="8">Plasma membrane intrinsic protein</fullName>
    </submittedName>
</protein>
<feature type="transmembrane region" description="Helical" evidence="7">
    <location>
        <begin position="166"/>
        <end position="186"/>
    </location>
</feature>
<dbReference type="GeneID" id="17045591"/>
<reference evidence="8 9" key="1">
    <citation type="journal article" date="2012" name="Genome Biol.">
        <title>The genome of the polar eukaryotic microalga coccomyxa subellipsoidea reveals traits of cold adaptation.</title>
        <authorList>
            <person name="Blanc G."/>
            <person name="Agarkova I."/>
            <person name="Grimwood J."/>
            <person name="Kuo A."/>
            <person name="Brueggeman A."/>
            <person name="Dunigan D."/>
            <person name="Gurnon J."/>
            <person name="Ladunga I."/>
            <person name="Lindquist E."/>
            <person name="Lucas S."/>
            <person name="Pangilinan J."/>
            <person name="Proschold T."/>
            <person name="Salamov A."/>
            <person name="Schmutz J."/>
            <person name="Weeks D."/>
            <person name="Yamada T."/>
            <person name="Claverie J.M."/>
            <person name="Grigoriev I."/>
            <person name="Van Etten J."/>
            <person name="Lomsadze A."/>
            <person name="Borodovsky M."/>
        </authorList>
    </citation>
    <scope>NUCLEOTIDE SEQUENCE [LARGE SCALE GENOMIC DNA]</scope>
    <source>
        <strain evidence="8 9">C-169</strain>
    </source>
</reference>
<evidence type="ECO:0000256" key="3">
    <source>
        <dbReference type="ARBA" id="ARBA00022692"/>
    </source>
</evidence>
<gene>
    <name evidence="8" type="ORF">COCSUDRAFT_55575</name>
</gene>
<keyword evidence="3 6" id="KW-0812">Transmembrane</keyword>
<feature type="transmembrane region" description="Helical" evidence="7">
    <location>
        <begin position="244"/>
        <end position="264"/>
    </location>
</feature>
<dbReference type="OrthoDB" id="3222at2759"/>
<feature type="transmembrane region" description="Helical" evidence="7">
    <location>
        <begin position="21"/>
        <end position="41"/>
    </location>
</feature>
<comment type="caution">
    <text evidence="8">The sequence shown here is derived from an EMBL/GenBank/DDBJ whole genome shotgun (WGS) entry which is preliminary data.</text>
</comment>
<dbReference type="Gene3D" id="1.20.1080.10">
    <property type="entry name" value="Glycerol uptake facilitator protein"/>
    <property type="match status" value="1"/>
</dbReference>
<keyword evidence="5 7" id="KW-0472">Membrane</keyword>
<dbReference type="GO" id="GO:0015267">
    <property type="term" value="F:channel activity"/>
    <property type="evidence" value="ECO:0007669"/>
    <property type="project" value="InterPro"/>
</dbReference>
<evidence type="ECO:0000256" key="4">
    <source>
        <dbReference type="ARBA" id="ARBA00022989"/>
    </source>
</evidence>
<evidence type="ECO:0000256" key="5">
    <source>
        <dbReference type="ARBA" id="ARBA00023136"/>
    </source>
</evidence>
<evidence type="ECO:0000256" key="1">
    <source>
        <dbReference type="ARBA" id="ARBA00004141"/>
    </source>
</evidence>
<feature type="transmembrane region" description="Helical" evidence="7">
    <location>
        <begin position="198"/>
        <end position="220"/>
    </location>
</feature>
<dbReference type="eggNOG" id="KOG0223">
    <property type="taxonomic scope" value="Eukaryota"/>
</dbReference>
<evidence type="ECO:0000313" key="8">
    <source>
        <dbReference type="EMBL" id="EIE27576.1"/>
    </source>
</evidence>
<dbReference type="InterPro" id="IPR023271">
    <property type="entry name" value="Aquaporin-like"/>
</dbReference>
<dbReference type="STRING" id="574566.I0ZAA7"/>
<comment type="subcellular location">
    <subcellularLocation>
        <location evidence="1">Membrane</location>
        <topology evidence="1">Multi-pass membrane protein</topology>
    </subcellularLocation>
</comment>
<organism evidence="8 9">
    <name type="scientific">Coccomyxa subellipsoidea (strain C-169)</name>
    <name type="common">Green microalga</name>
    <dbReference type="NCBI Taxonomy" id="574566"/>
    <lineage>
        <taxon>Eukaryota</taxon>
        <taxon>Viridiplantae</taxon>
        <taxon>Chlorophyta</taxon>
        <taxon>core chlorophytes</taxon>
        <taxon>Trebouxiophyceae</taxon>
        <taxon>Trebouxiophyceae incertae sedis</taxon>
        <taxon>Coccomyxaceae</taxon>
        <taxon>Coccomyxa</taxon>
        <taxon>Coccomyxa subellipsoidea</taxon>
    </lineage>
</organism>
<dbReference type="SUPFAM" id="SSF81338">
    <property type="entry name" value="Aquaporin-like"/>
    <property type="match status" value="1"/>
</dbReference>
<keyword evidence="4 7" id="KW-1133">Transmembrane helix</keyword>
<evidence type="ECO:0000256" key="7">
    <source>
        <dbReference type="SAM" id="Phobius"/>
    </source>
</evidence>
<keyword evidence="2 6" id="KW-0813">Transport</keyword>
<dbReference type="PANTHER" id="PTHR45687">
    <property type="entry name" value="AQUAPORIN OR AQUAGLYCEROPORIN RELATED"/>
    <property type="match status" value="1"/>
</dbReference>